<dbReference type="Gene3D" id="2.130.10.10">
    <property type="entry name" value="YVTN repeat-like/Quinoprotein amine dehydrogenase"/>
    <property type="match status" value="1"/>
</dbReference>
<dbReference type="AlphaFoldDB" id="A0A6A4QPK2"/>
<dbReference type="InterPro" id="IPR044630">
    <property type="entry name" value="SPA1/2/3/4"/>
</dbReference>
<dbReference type="InterPro" id="IPR036322">
    <property type="entry name" value="WD40_repeat_dom_sf"/>
</dbReference>
<keyword evidence="2" id="KW-1185">Reference proteome</keyword>
<evidence type="ECO:0000313" key="1">
    <source>
        <dbReference type="EMBL" id="KAE9615372.1"/>
    </source>
</evidence>
<reference evidence="2" key="1">
    <citation type="journal article" date="2020" name="Nat. Commun.">
        <title>Genome sequence of the cluster root forming white lupin.</title>
        <authorList>
            <person name="Hufnagel B."/>
            <person name="Marques A."/>
            <person name="Soriano A."/>
            <person name="Marques L."/>
            <person name="Divol F."/>
            <person name="Doumas P."/>
            <person name="Sallet E."/>
            <person name="Mancinotti D."/>
            <person name="Carrere S."/>
            <person name="Marande W."/>
            <person name="Arribat S."/>
            <person name="Keller J."/>
            <person name="Huneau C."/>
            <person name="Blein T."/>
            <person name="Aime D."/>
            <person name="Laguerre M."/>
            <person name="Taylor J."/>
            <person name="Schubert V."/>
            <person name="Nelson M."/>
            <person name="Geu-Flores F."/>
            <person name="Crespi M."/>
            <person name="Gallardo-Guerrero K."/>
            <person name="Delaux P.-M."/>
            <person name="Salse J."/>
            <person name="Berges H."/>
            <person name="Guyot R."/>
            <person name="Gouzy J."/>
            <person name="Peret B."/>
        </authorList>
    </citation>
    <scope>NUCLEOTIDE SEQUENCE [LARGE SCALE GENOMIC DNA]</scope>
    <source>
        <strain evidence="2">cv. Amiga</strain>
    </source>
</reference>
<dbReference type="EMBL" id="WOCE01000004">
    <property type="protein sequence ID" value="KAE9615372.1"/>
    <property type="molecule type" value="Genomic_DNA"/>
</dbReference>
<protein>
    <submittedName>
        <fullName evidence="1">Putative transcription factor WD40-like family</fullName>
    </submittedName>
</protein>
<dbReference type="GO" id="GO:0009640">
    <property type="term" value="P:photomorphogenesis"/>
    <property type="evidence" value="ECO:0007669"/>
    <property type="project" value="InterPro"/>
</dbReference>
<evidence type="ECO:0000313" key="2">
    <source>
        <dbReference type="Proteomes" id="UP000447434"/>
    </source>
</evidence>
<dbReference type="PANTHER" id="PTHR44218:SF10">
    <property type="entry name" value="LIGASE COP1, PUTATIVE-RELATED"/>
    <property type="match status" value="1"/>
</dbReference>
<comment type="caution">
    <text evidence="1">The sequence shown here is derived from an EMBL/GenBank/DDBJ whole genome shotgun (WGS) entry which is preliminary data.</text>
</comment>
<dbReference type="InterPro" id="IPR015943">
    <property type="entry name" value="WD40/YVTN_repeat-like_dom_sf"/>
</dbReference>
<proteinExistence type="predicted"/>
<dbReference type="PANTHER" id="PTHR44218">
    <property type="entry name" value="PROTEIN SPA1-RELATED 2"/>
    <property type="match status" value="1"/>
</dbReference>
<name>A0A6A4QPK2_LUPAL</name>
<dbReference type="OrthoDB" id="273771at2759"/>
<sequence>MKKTSSSDACGLTFKGHSNEKNFVGLSVLDEYIACGSETNEVYCYHKSLPVPITSHKFESINPISGHSNSDDNNGQFVSSVCWRKKSNVLVAANSIGIMKLLQMV</sequence>
<dbReference type="SUPFAM" id="SSF50978">
    <property type="entry name" value="WD40 repeat-like"/>
    <property type="match status" value="1"/>
</dbReference>
<accession>A0A6A4QPK2</accession>
<organism evidence="1 2">
    <name type="scientific">Lupinus albus</name>
    <name type="common">White lupine</name>
    <name type="synonym">Lupinus termis</name>
    <dbReference type="NCBI Taxonomy" id="3870"/>
    <lineage>
        <taxon>Eukaryota</taxon>
        <taxon>Viridiplantae</taxon>
        <taxon>Streptophyta</taxon>
        <taxon>Embryophyta</taxon>
        <taxon>Tracheophyta</taxon>
        <taxon>Spermatophyta</taxon>
        <taxon>Magnoliopsida</taxon>
        <taxon>eudicotyledons</taxon>
        <taxon>Gunneridae</taxon>
        <taxon>Pentapetalae</taxon>
        <taxon>rosids</taxon>
        <taxon>fabids</taxon>
        <taxon>Fabales</taxon>
        <taxon>Fabaceae</taxon>
        <taxon>Papilionoideae</taxon>
        <taxon>50 kb inversion clade</taxon>
        <taxon>genistoids sensu lato</taxon>
        <taxon>core genistoids</taxon>
        <taxon>Genisteae</taxon>
        <taxon>Lupinus</taxon>
    </lineage>
</organism>
<gene>
    <name evidence="1" type="ORF">Lalb_Chr04g0254531</name>
</gene>
<dbReference type="Proteomes" id="UP000447434">
    <property type="component" value="Chromosome 4"/>
</dbReference>